<sequence length="453" mass="53563">MGNQCASQEKQTSEAPIARASLSRLSVQEKLIKDNNAFINSCTETYFIKFHKKIIENDIQELYKNMYPKKMFIKIKGKYPDDAEQQIIYKKISYDMQQKEKHLYNQLILHYSQFLNELFDLDEQPPLKSITSYNYGDVKTSTQLVRNVCFKRSFSENFGVQQRSIPDKKITQLSINNQNITRQFFENKQLAQLILEQLSCMFKLWSTIIEYTYGSFISSVFGNDIEAFTDRQLFICKIYQKDLFKSIPQISIILSNALPIVYNNKSALISNDCTSPSNLDSSLMPQMNENIQSENFFDLLDSIEQKIEEQQKYYENNWNALPYSQTFGIIDGIINCKMPWMKFKLIGKLDQLIVEIFLSSRSNNQLSHFKNIIQPEDAKIEVLKYILQKYMCSSQNQNLLLCYYYLRWMQEYDSVIHQKLKTFTCPYFIRFLSLYEVAYNYYSRKQAMLLFNQ</sequence>
<accession>A0A8S1KWZ9</accession>
<reference evidence="1" key="1">
    <citation type="submission" date="2021-01" db="EMBL/GenBank/DDBJ databases">
        <authorList>
            <consortium name="Genoscope - CEA"/>
            <person name="William W."/>
        </authorList>
    </citation>
    <scope>NUCLEOTIDE SEQUENCE</scope>
</reference>
<dbReference type="EMBL" id="CAJJDN010000011">
    <property type="protein sequence ID" value="CAD8057196.1"/>
    <property type="molecule type" value="Genomic_DNA"/>
</dbReference>
<organism evidence="1 2">
    <name type="scientific">Paramecium sonneborni</name>
    <dbReference type="NCBI Taxonomy" id="65129"/>
    <lineage>
        <taxon>Eukaryota</taxon>
        <taxon>Sar</taxon>
        <taxon>Alveolata</taxon>
        <taxon>Ciliophora</taxon>
        <taxon>Intramacronucleata</taxon>
        <taxon>Oligohymenophorea</taxon>
        <taxon>Peniculida</taxon>
        <taxon>Parameciidae</taxon>
        <taxon>Paramecium</taxon>
    </lineage>
</organism>
<protein>
    <submittedName>
        <fullName evidence="1">Uncharacterized protein</fullName>
    </submittedName>
</protein>
<name>A0A8S1KWZ9_9CILI</name>
<proteinExistence type="predicted"/>
<comment type="caution">
    <text evidence="1">The sequence shown here is derived from an EMBL/GenBank/DDBJ whole genome shotgun (WGS) entry which is preliminary data.</text>
</comment>
<keyword evidence="2" id="KW-1185">Reference proteome</keyword>
<evidence type="ECO:0000313" key="2">
    <source>
        <dbReference type="Proteomes" id="UP000692954"/>
    </source>
</evidence>
<evidence type="ECO:0000313" key="1">
    <source>
        <dbReference type="EMBL" id="CAD8057196.1"/>
    </source>
</evidence>
<dbReference type="AlphaFoldDB" id="A0A8S1KWZ9"/>
<dbReference type="Proteomes" id="UP000692954">
    <property type="component" value="Unassembled WGS sequence"/>
</dbReference>
<dbReference type="OrthoDB" id="290434at2759"/>
<gene>
    <name evidence="1" type="ORF">PSON_ATCC_30995.1.T0110058</name>
</gene>